<evidence type="ECO:0008006" key="3">
    <source>
        <dbReference type="Google" id="ProtNLM"/>
    </source>
</evidence>
<evidence type="ECO:0000313" key="2">
    <source>
        <dbReference type="Proteomes" id="UP000703269"/>
    </source>
</evidence>
<accession>A0A9P3FZV1</accession>
<evidence type="ECO:0000313" key="1">
    <source>
        <dbReference type="EMBL" id="GJE85643.1"/>
    </source>
</evidence>
<gene>
    <name evidence="1" type="ORF">PsYK624_017220</name>
</gene>
<organism evidence="1 2">
    <name type="scientific">Phanerochaete sordida</name>
    <dbReference type="NCBI Taxonomy" id="48140"/>
    <lineage>
        <taxon>Eukaryota</taxon>
        <taxon>Fungi</taxon>
        <taxon>Dikarya</taxon>
        <taxon>Basidiomycota</taxon>
        <taxon>Agaricomycotina</taxon>
        <taxon>Agaricomycetes</taxon>
        <taxon>Polyporales</taxon>
        <taxon>Phanerochaetaceae</taxon>
        <taxon>Phanerochaete</taxon>
    </lineage>
</organism>
<keyword evidence="2" id="KW-1185">Reference proteome</keyword>
<dbReference type="Proteomes" id="UP000703269">
    <property type="component" value="Unassembled WGS sequence"/>
</dbReference>
<dbReference type="AlphaFoldDB" id="A0A9P3FZV1"/>
<reference evidence="1 2" key="1">
    <citation type="submission" date="2021-08" db="EMBL/GenBank/DDBJ databases">
        <title>Draft Genome Sequence of Phanerochaete sordida strain YK-624.</title>
        <authorList>
            <person name="Mori T."/>
            <person name="Dohra H."/>
            <person name="Suzuki T."/>
            <person name="Kawagishi H."/>
            <person name="Hirai H."/>
        </authorList>
    </citation>
    <scope>NUCLEOTIDE SEQUENCE [LARGE SCALE GENOMIC DNA]</scope>
    <source>
        <strain evidence="1 2">YK-624</strain>
    </source>
</reference>
<dbReference type="EMBL" id="BPQB01000002">
    <property type="protein sequence ID" value="GJE85643.1"/>
    <property type="molecule type" value="Genomic_DNA"/>
</dbReference>
<protein>
    <recommendedName>
        <fullName evidence="3">F-box domain-containing protein</fullName>
    </recommendedName>
</protein>
<name>A0A9P3FZV1_9APHY</name>
<proteinExistence type="predicted"/>
<dbReference type="OrthoDB" id="2724825at2759"/>
<comment type="caution">
    <text evidence="1">The sequence shown here is derived from an EMBL/GenBank/DDBJ whole genome shotgun (WGS) entry which is preliminary data.</text>
</comment>
<sequence length="449" mass="50327">MMDGSSCSVPQELADMIIDHLHDDRQSLQQCSLVCKAWEPSSTVHLFSRLSWPPCSVYWIRTAEDAACDCPRHKPTFEDCHNLLLSSHRVRQAINHLRITGNRSPSGLRGPREHEPLPLTFLFALPEMLPGLQTLEVWDLRFGVGVIGPPPHVTTNPSSLKKLIFDEGATLCDDRAIFSVLSVFSHIDTVVVECNCEVGLEEDVALACQVQRRFSSTSVHHLEVLYPPSLSHVLCHLREQLDVFALREVKVQYYLGEGLEELVASAPSLEALTFMTSGTPPQLPNPAALRVLDMTCELTAGDPEVQPDAPPQFESFSWGDMIRNLVAFHAPELRELTLGVILCEVGYWAEDAGISQQAFAEALGRRLRDEDWGAFRATMKTRPKLQKLKMKLIVSDGWSSFQYMVPYLACTARTFQDAVVNCLGRSIESILEVVAEHHSDDIVNYYRYP</sequence>